<name>A0A9Q3JFB2_9BASI</name>
<evidence type="ECO:0000313" key="1">
    <source>
        <dbReference type="EMBL" id="MBW0561089.1"/>
    </source>
</evidence>
<protein>
    <submittedName>
        <fullName evidence="1">Uncharacterized protein</fullName>
    </submittedName>
</protein>
<evidence type="ECO:0000313" key="2">
    <source>
        <dbReference type="Proteomes" id="UP000765509"/>
    </source>
</evidence>
<gene>
    <name evidence="1" type="ORF">O181_100804</name>
</gene>
<dbReference type="Pfam" id="PF02992">
    <property type="entry name" value="Transposase_21"/>
    <property type="match status" value="1"/>
</dbReference>
<sequence length="374" mass="42439">MKTRCYSSMLICMCQHCSTQTHSSAQGDKKQAAFTPFQYKQYIKKLKSTIEPKSLPDVPTSASGSECPQLLLDQIFPADYSQLTKITFSTPVGVDSTSQKPYSGIQNLPPQDLGMIISSIISLSSGLPPTPAFHIPQDLSTIFEHLQFEPVIQTYTCCYHCFFLDGLTESVTTDQPHCQHHNDPNDHDPPCTQSLGKLIYSFEPHTQNTTNMKQRFIPKKHFIYQPFKNWLSTFLQWAGIMEILNQHQQSQTPQGSPKCDFWDGLVWRHFTRTKNIHDPPFMSIPGALAFSIYVDWLNAHGKSTRLASIGPIMLICLNIPPSGRFKPENFYVAGIIPVPNEPTALQLNYLFMPLIKELKELWQGNHFHPPQQVL</sequence>
<accession>A0A9Q3JFB2</accession>
<keyword evidence="2" id="KW-1185">Reference proteome</keyword>
<dbReference type="AlphaFoldDB" id="A0A9Q3JFB2"/>
<dbReference type="InterPro" id="IPR004242">
    <property type="entry name" value="Transposase_21"/>
</dbReference>
<comment type="caution">
    <text evidence="1">The sequence shown here is derived from an EMBL/GenBank/DDBJ whole genome shotgun (WGS) entry which is preliminary data.</text>
</comment>
<proteinExistence type="predicted"/>
<dbReference type="EMBL" id="AVOT02070491">
    <property type="protein sequence ID" value="MBW0561089.1"/>
    <property type="molecule type" value="Genomic_DNA"/>
</dbReference>
<organism evidence="1 2">
    <name type="scientific">Austropuccinia psidii MF-1</name>
    <dbReference type="NCBI Taxonomy" id="1389203"/>
    <lineage>
        <taxon>Eukaryota</taxon>
        <taxon>Fungi</taxon>
        <taxon>Dikarya</taxon>
        <taxon>Basidiomycota</taxon>
        <taxon>Pucciniomycotina</taxon>
        <taxon>Pucciniomycetes</taxon>
        <taxon>Pucciniales</taxon>
        <taxon>Sphaerophragmiaceae</taxon>
        <taxon>Austropuccinia</taxon>
    </lineage>
</organism>
<reference evidence="1" key="1">
    <citation type="submission" date="2021-03" db="EMBL/GenBank/DDBJ databases">
        <title>Draft genome sequence of rust myrtle Austropuccinia psidii MF-1, a brazilian biotype.</title>
        <authorList>
            <person name="Quecine M.C."/>
            <person name="Pachon D.M.R."/>
            <person name="Bonatelli M.L."/>
            <person name="Correr F.H."/>
            <person name="Franceschini L.M."/>
            <person name="Leite T.F."/>
            <person name="Margarido G.R.A."/>
            <person name="Almeida C.A."/>
            <person name="Ferrarezi J.A."/>
            <person name="Labate C.A."/>
        </authorList>
    </citation>
    <scope>NUCLEOTIDE SEQUENCE</scope>
    <source>
        <strain evidence="1">MF-1</strain>
    </source>
</reference>
<dbReference type="Proteomes" id="UP000765509">
    <property type="component" value="Unassembled WGS sequence"/>
</dbReference>